<protein>
    <submittedName>
        <fullName evidence="1">Uncharacterized protein</fullName>
    </submittedName>
</protein>
<gene>
    <name evidence="1" type="ORF">LG943_15335</name>
</gene>
<dbReference type="RefSeq" id="WP_270072956.1">
    <property type="nucleotide sequence ID" value="NZ_JAJAQC010000025.1"/>
</dbReference>
<dbReference type="AlphaFoldDB" id="A0A9X3SG71"/>
<keyword evidence="2" id="KW-1185">Reference proteome</keyword>
<evidence type="ECO:0000313" key="1">
    <source>
        <dbReference type="EMBL" id="MDA0565680.1"/>
    </source>
</evidence>
<comment type="caution">
    <text evidence="1">The sequence shown here is derived from an EMBL/GenBank/DDBJ whole genome shotgun (WGS) entry which is preliminary data.</text>
</comment>
<dbReference type="EMBL" id="JAJAQC010000025">
    <property type="protein sequence ID" value="MDA0565680.1"/>
    <property type="molecule type" value="Genomic_DNA"/>
</dbReference>
<name>A0A9X3SG71_9ACTN</name>
<dbReference type="Proteomes" id="UP001140076">
    <property type="component" value="Unassembled WGS sequence"/>
</dbReference>
<reference evidence="1" key="1">
    <citation type="submission" date="2021-10" db="EMBL/GenBank/DDBJ databases">
        <title>Streptomonospora sp. nov., isolated from mangrove soil.</title>
        <authorList>
            <person name="Chen X."/>
            <person name="Ge X."/>
            <person name="Liu W."/>
        </authorList>
    </citation>
    <scope>NUCLEOTIDE SEQUENCE</scope>
    <source>
        <strain evidence="1">S1-112</strain>
    </source>
</reference>
<evidence type="ECO:0000313" key="2">
    <source>
        <dbReference type="Proteomes" id="UP001140076"/>
    </source>
</evidence>
<accession>A0A9X3SG71</accession>
<sequence length="50" mass="5354">MRRTSSAVLLQALAQTLGERRDEDRLRSVPSAAADCGARVHEREVGASCG</sequence>
<proteinExistence type="predicted"/>
<organism evidence="1 2">
    <name type="scientific">Streptomonospora mangrovi</name>
    <dbReference type="NCBI Taxonomy" id="2883123"/>
    <lineage>
        <taxon>Bacteria</taxon>
        <taxon>Bacillati</taxon>
        <taxon>Actinomycetota</taxon>
        <taxon>Actinomycetes</taxon>
        <taxon>Streptosporangiales</taxon>
        <taxon>Nocardiopsidaceae</taxon>
        <taxon>Streptomonospora</taxon>
    </lineage>
</organism>